<dbReference type="AlphaFoldDB" id="A0A316UPB2"/>
<keyword evidence="6" id="KW-1185">Reference proteome</keyword>
<keyword evidence="1 2" id="KW-0371">Homeobox</keyword>
<proteinExistence type="predicted"/>
<evidence type="ECO:0000256" key="2">
    <source>
        <dbReference type="RuleBase" id="RU000682"/>
    </source>
</evidence>
<feature type="domain" description="Homeobox" evidence="4">
    <location>
        <begin position="235"/>
        <end position="278"/>
    </location>
</feature>
<feature type="region of interest" description="Disordered" evidence="3">
    <location>
        <begin position="277"/>
        <end position="406"/>
    </location>
</feature>
<evidence type="ECO:0000313" key="5">
    <source>
        <dbReference type="EMBL" id="PWN27136.1"/>
    </source>
</evidence>
<comment type="subcellular location">
    <subcellularLocation>
        <location evidence="1 2">Nucleus</location>
    </subcellularLocation>
</comment>
<feature type="compositionally biased region" description="Low complexity" evidence="3">
    <location>
        <begin position="374"/>
        <end position="391"/>
    </location>
</feature>
<dbReference type="GO" id="GO:0003677">
    <property type="term" value="F:DNA binding"/>
    <property type="evidence" value="ECO:0007669"/>
    <property type="project" value="UniProtKB-UniRule"/>
</dbReference>
<evidence type="ECO:0000256" key="3">
    <source>
        <dbReference type="SAM" id="MobiDB-lite"/>
    </source>
</evidence>
<dbReference type="GO" id="GO:0005634">
    <property type="term" value="C:nucleus"/>
    <property type="evidence" value="ECO:0007669"/>
    <property type="project" value="UniProtKB-SubCell"/>
</dbReference>
<dbReference type="RefSeq" id="XP_025361748.1">
    <property type="nucleotide sequence ID" value="XM_025503827.1"/>
</dbReference>
<dbReference type="GeneID" id="37025650"/>
<protein>
    <recommendedName>
        <fullName evidence="4">Homeobox domain-containing protein</fullName>
    </recommendedName>
</protein>
<feature type="compositionally biased region" description="Low complexity" evidence="3">
    <location>
        <begin position="345"/>
        <end position="364"/>
    </location>
</feature>
<feature type="region of interest" description="Disordered" evidence="3">
    <location>
        <begin position="208"/>
        <end position="227"/>
    </location>
</feature>
<keyword evidence="1 2" id="KW-0238">DNA-binding</keyword>
<gene>
    <name evidence="5" type="ORF">BDZ90DRAFT_186819</name>
</gene>
<dbReference type="Pfam" id="PF00046">
    <property type="entry name" value="Homeodomain"/>
    <property type="match status" value="1"/>
</dbReference>
<organism evidence="5 6">
    <name type="scientific">Jaminaea rosea</name>
    <dbReference type="NCBI Taxonomy" id="1569628"/>
    <lineage>
        <taxon>Eukaryota</taxon>
        <taxon>Fungi</taxon>
        <taxon>Dikarya</taxon>
        <taxon>Basidiomycota</taxon>
        <taxon>Ustilaginomycotina</taxon>
        <taxon>Exobasidiomycetes</taxon>
        <taxon>Microstromatales</taxon>
        <taxon>Microstromatales incertae sedis</taxon>
        <taxon>Jaminaea</taxon>
    </lineage>
</organism>
<dbReference type="InterPro" id="IPR001356">
    <property type="entry name" value="HD"/>
</dbReference>
<evidence type="ECO:0000256" key="1">
    <source>
        <dbReference type="PROSITE-ProRule" id="PRU00108"/>
    </source>
</evidence>
<sequence>MSCKKERRGANVRFDEDVTARPQAQGPFVPFAPTPLGPRLSRGTQTRQPPSHLPSPRYPSFQMTDLQHILRGIADRVNVFLEEFDVAGVATAAPSSSKLNEDLIPPISWFTGRLQSLLKALPLDESLRQQIINIFTELGQARRLQVLERATSALQSLVSLEGTSEQQDLYIKALQSQYSRRTMECIQVLYDSLKKRFVAYQVDVDSAASTAESSSESDDGDGCPRGHRPAAVMILERAYAHAQNITQAEKRKLAELTGLQPRQVVIWFQNRRNRKVKTQRRSVLEVKQEDDAAAASPPASRKRQRDHDEREDDSQPPPPPYEHIKRPRTTALATPPPMFDRRLFSSSSSGSLASSVDSGSSLLSWHRDQRQPDASSETTFSSPLSSNSPASVWHDSPCKSRSTNTAAPFLGPNPVLLAPSGETYIFQDEETNVPQLGFEELQLDPQSLNENLKLSFDGLAAGTQPGLVNGWQRSDVTNCTPGLAGVAAGRHDQDKESLMEANAFGLALTLSGEHSCGANTLAPSAAAGEDSMDGLFDFDFSAPDAANGSSSDFDFSFGLDLPFCFSPKQLGLPLAFDFARQAFSDVEAEMYASYSSCEMSGSDTDGDAEVELHGTTDRRAAKATAATSPSIQGPHATSVAF</sequence>
<feature type="region of interest" description="Disordered" evidence="3">
    <location>
        <begin position="1"/>
        <end position="58"/>
    </location>
</feature>
<feature type="DNA-binding region" description="Homeobox" evidence="1">
    <location>
        <begin position="237"/>
        <end position="279"/>
    </location>
</feature>
<dbReference type="Gene3D" id="1.10.10.60">
    <property type="entry name" value="Homeodomain-like"/>
    <property type="match status" value="1"/>
</dbReference>
<dbReference type="SUPFAM" id="SSF46689">
    <property type="entry name" value="Homeodomain-like"/>
    <property type="match status" value="1"/>
</dbReference>
<dbReference type="PROSITE" id="PS50071">
    <property type="entry name" value="HOMEOBOX_2"/>
    <property type="match status" value="1"/>
</dbReference>
<accession>A0A316UPB2</accession>
<name>A0A316UPB2_9BASI</name>
<dbReference type="EMBL" id="KZ819669">
    <property type="protein sequence ID" value="PWN27136.1"/>
    <property type="molecule type" value="Genomic_DNA"/>
</dbReference>
<dbReference type="InterPro" id="IPR009057">
    <property type="entry name" value="Homeodomain-like_sf"/>
</dbReference>
<reference evidence="5 6" key="1">
    <citation type="journal article" date="2018" name="Mol. Biol. Evol.">
        <title>Broad Genomic Sampling Reveals a Smut Pathogenic Ancestry of the Fungal Clade Ustilaginomycotina.</title>
        <authorList>
            <person name="Kijpornyongpan T."/>
            <person name="Mondo S.J."/>
            <person name="Barry K."/>
            <person name="Sandor L."/>
            <person name="Lee J."/>
            <person name="Lipzen A."/>
            <person name="Pangilinan J."/>
            <person name="LaButti K."/>
            <person name="Hainaut M."/>
            <person name="Henrissat B."/>
            <person name="Grigoriev I.V."/>
            <person name="Spatafora J.W."/>
            <person name="Aime M.C."/>
        </authorList>
    </citation>
    <scope>NUCLEOTIDE SEQUENCE [LARGE SCALE GENOMIC DNA]</scope>
    <source>
        <strain evidence="5 6">MCA 5214</strain>
    </source>
</reference>
<dbReference type="Proteomes" id="UP000245884">
    <property type="component" value="Unassembled WGS sequence"/>
</dbReference>
<evidence type="ECO:0000313" key="6">
    <source>
        <dbReference type="Proteomes" id="UP000245884"/>
    </source>
</evidence>
<dbReference type="STRING" id="1569628.A0A316UPB2"/>
<dbReference type="CDD" id="cd00086">
    <property type="entry name" value="homeodomain"/>
    <property type="match status" value="1"/>
</dbReference>
<evidence type="ECO:0000259" key="4">
    <source>
        <dbReference type="PROSITE" id="PS50071"/>
    </source>
</evidence>
<feature type="region of interest" description="Disordered" evidence="3">
    <location>
        <begin position="618"/>
        <end position="641"/>
    </location>
</feature>
<dbReference type="OrthoDB" id="6159439at2759"/>
<keyword evidence="1 2" id="KW-0539">Nucleus</keyword>
<dbReference type="SMART" id="SM00389">
    <property type="entry name" value="HOX"/>
    <property type="match status" value="1"/>
</dbReference>